<dbReference type="InterPro" id="IPR012347">
    <property type="entry name" value="Ferritin-like"/>
</dbReference>
<dbReference type="GO" id="GO:0004038">
    <property type="term" value="F:allantoinase activity"/>
    <property type="evidence" value="ECO:0007669"/>
    <property type="project" value="TreeGrafter"/>
</dbReference>
<feature type="binding site" evidence="5">
    <location>
        <begin position="1075"/>
        <end position="1077"/>
    </location>
    <ligand>
        <name>NAD(+)</name>
        <dbReference type="ChEBI" id="CHEBI:57540"/>
    </ligand>
</feature>
<evidence type="ECO:0000259" key="7">
    <source>
        <dbReference type="PROSITE" id="PS50305"/>
    </source>
</evidence>
<dbReference type="InterPro" id="IPR036291">
    <property type="entry name" value="NAD(P)-bd_dom_sf"/>
</dbReference>
<evidence type="ECO:0000256" key="2">
    <source>
        <dbReference type="ARBA" id="ARBA00022723"/>
    </source>
</evidence>
<dbReference type="PANTHER" id="PTHR43668">
    <property type="entry name" value="ALLANTOINASE"/>
    <property type="match status" value="1"/>
</dbReference>
<dbReference type="InterPro" id="IPR002195">
    <property type="entry name" value="Dihydroorotase_CS"/>
</dbReference>
<dbReference type="NCBIfam" id="TIGR00857">
    <property type="entry name" value="pyrC_multi"/>
    <property type="match status" value="1"/>
</dbReference>
<feature type="binding site" evidence="5">
    <location>
        <position position="1016"/>
    </location>
    <ligand>
        <name>Zn(2+)</name>
        <dbReference type="ChEBI" id="CHEBI:29105"/>
    </ligand>
</feature>
<dbReference type="SUPFAM" id="SSF51735">
    <property type="entry name" value="NAD(P)-binding Rossmann-fold domains"/>
    <property type="match status" value="1"/>
</dbReference>
<dbReference type="PROSITE" id="PS00483">
    <property type="entry name" value="DIHYDROOROTASE_2"/>
    <property type="match status" value="1"/>
</dbReference>
<comment type="similarity">
    <text evidence="5">Belongs to the sirtuin family. Class III subfamily.</text>
</comment>
<dbReference type="InterPro" id="IPR032466">
    <property type="entry name" value="Metal_Hydrolase"/>
</dbReference>
<comment type="caution">
    <text evidence="8">The sequence shown here is derived from an EMBL/GenBank/DDBJ whole genome shotgun (WGS) entry which is preliminary data.</text>
</comment>
<dbReference type="Gene3D" id="3.20.20.140">
    <property type="entry name" value="Metal-dependent hydrolases"/>
    <property type="match status" value="1"/>
</dbReference>
<comment type="cofactor">
    <cofactor evidence="5">
        <name>Zn(2+)</name>
        <dbReference type="ChEBI" id="CHEBI:29105"/>
    </cofactor>
    <text evidence="5">Binds 1 zinc ion per subunit.</text>
</comment>
<comment type="catalytic activity">
    <reaction evidence="5">
        <text>N(6)-glutaryl-L-lysyl-[protein] + NAD(+) + H2O = 2''-O-glutaryl-ADP-D-ribose + nicotinamide + L-lysyl-[protein]</text>
        <dbReference type="Rhea" id="RHEA:47664"/>
        <dbReference type="Rhea" id="RHEA-COMP:9752"/>
        <dbReference type="Rhea" id="RHEA-COMP:11875"/>
        <dbReference type="ChEBI" id="CHEBI:15377"/>
        <dbReference type="ChEBI" id="CHEBI:17154"/>
        <dbReference type="ChEBI" id="CHEBI:29969"/>
        <dbReference type="ChEBI" id="CHEBI:57540"/>
        <dbReference type="ChEBI" id="CHEBI:87828"/>
        <dbReference type="ChEBI" id="CHEBI:87829"/>
    </reaction>
</comment>
<dbReference type="PROSITE" id="PS50305">
    <property type="entry name" value="SIRTUIN"/>
    <property type="match status" value="1"/>
</dbReference>
<comment type="function">
    <text evidence="5">NAD-dependent lysine demalonylase, desuccinylase and deglutarylase that specifically removes malonyl, succinyl and glutaryl groups on target proteins. Has weak NAD-dependent protein deacetylase activity; however this activity may not be physiologically relevant in vivo.</text>
</comment>
<dbReference type="SUPFAM" id="SSF53474">
    <property type="entry name" value="alpha/beta-Hydrolases"/>
    <property type="match status" value="1"/>
</dbReference>
<keyword evidence="1 5" id="KW-0808">Transferase</keyword>
<accession>A0A8S1IMJ6</accession>
<dbReference type="Pfam" id="PF06175">
    <property type="entry name" value="MiaE"/>
    <property type="match status" value="1"/>
</dbReference>
<feature type="active site" description="Proton acceptor" evidence="5">
    <location>
        <position position="1008"/>
    </location>
</feature>
<keyword evidence="3" id="KW-0378">Hydrolase</keyword>
<evidence type="ECO:0000313" key="8">
    <source>
        <dbReference type="EMBL" id="CAD7694824.1"/>
    </source>
</evidence>
<dbReference type="InterPro" id="IPR011059">
    <property type="entry name" value="Metal-dep_hydrolase_composite"/>
</dbReference>
<dbReference type="GO" id="GO:0005739">
    <property type="term" value="C:mitochondrion"/>
    <property type="evidence" value="ECO:0007669"/>
    <property type="project" value="UniProtKB-SubCell"/>
</dbReference>
<dbReference type="CDD" id="cd01318">
    <property type="entry name" value="DHOase_IIb"/>
    <property type="match status" value="1"/>
</dbReference>
<dbReference type="GO" id="GO:0036054">
    <property type="term" value="F:protein-malonyllysine demalonylase activity"/>
    <property type="evidence" value="ECO:0007669"/>
    <property type="project" value="UniProtKB-UniRule"/>
</dbReference>
<sequence length="1300" mass="142168">MPSLPAIKLAFTATTERPREDRVQLYEPLGEDSPAATFVPQNYERNYAYPLVVWLHGQDQNECDLPHVMRHVSTRNYLAVAPRGTQPSDQVEGGFAWSDTPDGVEAATDRMYDAIEQAASRFKVHDNRVFLAGVGMGGTLAMRLALRHPRSFAGAATFDGALPTGNTPLGRVNELRTLPILLAGSRESESYPELQLCDDLRLLHSAGATVSVRQYPGADDLTTAMLADFDRWMMEIVCGSKTVSAYRGGFPALLDGYPRRVKTLIKNAQVVLPDEVAQLDVVIEGERIADICPAAQLAVDETVDAAGLCLMPGVIDDQVHFREPGLTHKEDLEHASRACAKGGVTTFLEMPNTNPNTVTVERLHEKLQLASGKCRVNYGFYIGATPDNVAELQAAERTPGIKIFIGSSTGNLLVDEQAALERIFAETTLPATAHCEDETTVRANADKYAGTTDVADHSRIRDHRAALIATKRAIDLAKRHNHRFHVLHVSTGDETDLLADHGGLITGEACPHHLFFNTGDYERLGTLVQMNPSLKTAEDNERIWQVIATDHAPHQLEEKRKPYPQSPSGLPAVENSLALLLNQVNQGRCSLQQVAHWMSDAPARVWDIVGKGRIATGYDADLVLVDLNKTAVIRNEEQLTKCGWSPWDGESLTGWPVRTWVMGQQVFCDGKVDDAVRGREATYDHSRGYAVVTGASSGIGLAVANQLASSGWTVARVDCNPGDGPAAESTLLLDVCDQDAWLALESDLRHRWPRLDLLVNSAGVLVGGDLVDCPLEAVTRVADVNLKGVLLACRVLAPWLIESGRLRPAGLRPRAGIINLSSIFAALCPPGFAAYNASKAAVLALSESLRGELEPHELNVTVTAPGVVRTPLFQTSWFANNAYRAAADRFYDAAQLDPQQVAAAALAAAARGVSAESGVATFRDSGGLWEQHRVEEVASPAGFSRDPHLVHRFYNLRRRQLIADAKPNPAHHALARFQQGFAGDLLLVTQNVDHLHEEAGSSGVVHMHGELLKQRCTRSARVSDCRGDLTPDSRCDCCQPPAPLRPHIVWFGETPLEMERIDRALAGCELFVAIGTSGHVYPAAGFVDAARAVGAKTVELNLEPSANSDSFDSQRLGPASRVVPVDDSLELILIDHAHCEKKAAGTALNLIFAYVENGDLCREMTEIVNEELEHFHMVVDLLEKRGIPLRRLKPSAYGRKLNDLVRKQEPQRAVDRLLVAGLIEARSCERFQALARRVRDPELAEFYQSLFESEARHHTTYTRLAKDFAPDAEVMARLDELAEIEARIVAEGESDPRMHS</sequence>
<dbReference type="InterPro" id="IPR003000">
    <property type="entry name" value="Sirtuin"/>
</dbReference>
<dbReference type="Gene3D" id="3.30.1600.10">
    <property type="entry name" value="SIR2/SIRT2 'Small Domain"/>
    <property type="match status" value="1"/>
</dbReference>
<feature type="binding site" evidence="5">
    <location>
        <position position="1119"/>
    </location>
    <ligand>
        <name>NAD(+)</name>
        <dbReference type="ChEBI" id="CHEBI:57540"/>
    </ligand>
</feature>
<dbReference type="InterPro" id="IPR020904">
    <property type="entry name" value="Sc_DH/Rdtase_CS"/>
</dbReference>
<dbReference type="InterPro" id="IPR026590">
    <property type="entry name" value="Ssirtuin_cat_dom"/>
</dbReference>
<dbReference type="InterPro" id="IPR029035">
    <property type="entry name" value="DHS-like_NAD/FAD-binding_dom"/>
</dbReference>
<dbReference type="InterPro" id="IPR010386">
    <property type="entry name" value="tRNA-Hydrxlase_MiaE"/>
</dbReference>
<dbReference type="PANTHER" id="PTHR43668:SF4">
    <property type="entry name" value="ALLANTOINASE"/>
    <property type="match status" value="1"/>
</dbReference>
<comment type="subcellular location">
    <subcellularLocation>
        <location evidence="5">Mitochondrion</location>
    </subcellularLocation>
</comment>
<dbReference type="Gene3D" id="3.40.50.1820">
    <property type="entry name" value="alpha/beta hydrolase"/>
    <property type="match status" value="1"/>
</dbReference>
<dbReference type="NCBIfam" id="NF001755">
    <property type="entry name" value="PRK00481.1-5"/>
    <property type="match status" value="1"/>
</dbReference>
<dbReference type="PRINTS" id="PR00080">
    <property type="entry name" value="SDRFAMILY"/>
</dbReference>
<feature type="domain" description="Deacetylase sirtuin-type" evidence="7">
    <location>
        <begin position="886"/>
        <end position="1142"/>
    </location>
</feature>
<dbReference type="InterPro" id="IPR027546">
    <property type="entry name" value="Sirtuin_class_III"/>
</dbReference>
<dbReference type="OrthoDB" id="424302at2759"/>
<dbReference type="NCBIfam" id="NF005751">
    <property type="entry name" value="PRK07575.1"/>
    <property type="match status" value="1"/>
</dbReference>
<evidence type="ECO:0000256" key="1">
    <source>
        <dbReference type="ARBA" id="ARBA00022679"/>
    </source>
</evidence>
<dbReference type="GO" id="GO:0008270">
    <property type="term" value="F:zinc ion binding"/>
    <property type="evidence" value="ECO:0007669"/>
    <property type="project" value="UniProtKB-UniRule"/>
</dbReference>
<dbReference type="GO" id="GO:0034979">
    <property type="term" value="F:NAD-dependent protein lysine deacetylase activity"/>
    <property type="evidence" value="ECO:0007669"/>
    <property type="project" value="UniProtKB-UniRule"/>
</dbReference>
<dbReference type="SUPFAM" id="SSF51338">
    <property type="entry name" value="Composite domain of metallo-dependent hydrolases"/>
    <property type="match status" value="1"/>
</dbReference>
<dbReference type="EMBL" id="CAJHUC010000279">
    <property type="protein sequence ID" value="CAD7694824.1"/>
    <property type="molecule type" value="Genomic_DNA"/>
</dbReference>
<keyword evidence="5" id="KW-0496">Mitochondrion</keyword>
<dbReference type="InterPro" id="IPR006680">
    <property type="entry name" value="Amidohydro-rel"/>
</dbReference>
<dbReference type="SUPFAM" id="SSF52467">
    <property type="entry name" value="DHS-like NAD/FAD-binding domain"/>
    <property type="match status" value="1"/>
</dbReference>
<dbReference type="GO" id="GO:0036055">
    <property type="term" value="F:protein-succinyllysine desuccinylase activity"/>
    <property type="evidence" value="ECO:0007669"/>
    <property type="project" value="UniProtKB-UniRule"/>
</dbReference>
<comment type="caution">
    <text evidence="5 6">Lacks conserved residue(s) required for the propagation of feature annotation.</text>
</comment>
<evidence type="ECO:0000313" key="9">
    <source>
        <dbReference type="Proteomes" id="UP000708148"/>
    </source>
</evidence>
<keyword evidence="9" id="KW-1185">Reference proteome</keyword>
<feature type="binding site" evidence="5">
    <location>
        <begin position="990"/>
        <end position="993"/>
    </location>
    <ligand>
        <name>NAD(+)</name>
        <dbReference type="ChEBI" id="CHEBI:57540"/>
    </ligand>
</feature>
<dbReference type="InterPro" id="IPR050138">
    <property type="entry name" value="DHOase/Allantoinase_Hydrolase"/>
</dbReference>
<dbReference type="SUPFAM" id="SSF47240">
    <property type="entry name" value="Ferritin-like"/>
    <property type="match status" value="1"/>
</dbReference>
<dbReference type="Pfam" id="PF02146">
    <property type="entry name" value="SIR2"/>
    <property type="match status" value="1"/>
</dbReference>
<keyword evidence="4 5" id="KW-0520">NAD</keyword>
<feature type="binding site" evidence="5">
    <location>
        <begin position="1101"/>
        <end position="1103"/>
    </location>
    <ligand>
        <name>NAD(+)</name>
        <dbReference type="ChEBI" id="CHEBI:57540"/>
    </ligand>
</feature>
<dbReference type="InterPro" id="IPR009078">
    <property type="entry name" value="Ferritin-like_SF"/>
</dbReference>
<dbReference type="Pfam" id="PF00106">
    <property type="entry name" value="adh_short"/>
    <property type="match status" value="1"/>
</dbReference>
<dbReference type="HAMAP" id="MF_01121">
    <property type="entry name" value="Sirtuin_ClassIII"/>
    <property type="match status" value="1"/>
</dbReference>
<dbReference type="Gene3D" id="1.20.1260.10">
    <property type="match status" value="1"/>
</dbReference>
<organism evidence="8 9">
    <name type="scientific">Ostreobium quekettii</name>
    <dbReference type="NCBI Taxonomy" id="121088"/>
    <lineage>
        <taxon>Eukaryota</taxon>
        <taxon>Viridiplantae</taxon>
        <taxon>Chlorophyta</taxon>
        <taxon>core chlorophytes</taxon>
        <taxon>Ulvophyceae</taxon>
        <taxon>TCBD clade</taxon>
        <taxon>Bryopsidales</taxon>
        <taxon>Ostreobineae</taxon>
        <taxon>Ostreobiaceae</taxon>
        <taxon>Ostreobium</taxon>
    </lineage>
</organism>
<dbReference type="CDD" id="cd07910">
    <property type="entry name" value="MiaE"/>
    <property type="match status" value="1"/>
</dbReference>
<reference evidence="8" key="1">
    <citation type="submission" date="2020-12" db="EMBL/GenBank/DDBJ databases">
        <authorList>
            <person name="Iha C."/>
        </authorList>
    </citation>
    <scope>NUCLEOTIDE SEQUENCE</scope>
</reference>
<evidence type="ECO:0000256" key="6">
    <source>
        <dbReference type="PROSITE-ProRule" id="PRU00236"/>
    </source>
</evidence>
<dbReference type="Gene3D" id="3.40.50.720">
    <property type="entry name" value="NAD(P)-binding Rossmann-like Domain"/>
    <property type="match status" value="1"/>
</dbReference>
<feature type="binding site" evidence="5">
    <location>
        <position position="954"/>
    </location>
    <ligand>
        <name>substrate</name>
    </ligand>
</feature>
<keyword evidence="2 5" id="KW-0479">Metal-binding</keyword>
<dbReference type="PRINTS" id="PR00081">
    <property type="entry name" value="GDHRDH"/>
</dbReference>
<dbReference type="InterPro" id="IPR026591">
    <property type="entry name" value="Sirtuin_cat_small_dom_sf"/>
</dbReference>
<dbReference type="GO" id="GO:0045301">
    <property type="term" value="F:tRNA 2-(methylsulfanyl)-N(6)-isopentenyladenosine(37) hydroxylase activity"/>
    <property type="evidence" value="ECO:0007669"/>
    <property type="project" value="InterPro"/>
</dbReference>
<evidence type="ECO:0000256" key="4">
    <source>
        <dbReference type="ARBA" id="ARBA00023027"/>
    </source>
</evidence>
<dbReference type="Gene3D" id="3.40.50.1220">
    <property type="entry name" value="TPP-binding domain"/>
    <property type="match status" value="1"/>
</dbReference>
<name>A0A8S1IMJ6_9CHLO</name>
<dbReference type="PROSITE" id="PS00061">
    <property type="entry name" value="ADH_SHORT"/>
    <property type="match status" value="1"/>
</dbReference>
<dbReference type="GO" id="GO:0006400">
    <property type="term" value="P:tRNA modification"/>
    <property type="evidence" value="ECO:0007669"/>
    <property type="project" value="InterPro"/>
</dbReference>
<dbReference type="Proteomes" id="UP000708148">
    <property type="component" value="Unassembled WGS sequence"/>
</dbReference>
<proteinExistence type="inferred from homology"/>
<dbReference type="Pfam" id="PF00756">
    <property type="entry name" value="Esterase"/>
    <property type="match status" value="1"/>
</dbReference>
<feature type="binding site" evidence="5">
    <location>
        <position position="957"/>
    </location>
    <ligand>
        <name>substrate</name>
    </ligand>
</feature>
<protein>
    <recommendedName>
        <fullName evidence="5">NAD-dependent protein deacylase</fullName>
        <ecNumber evidence="5">2.3.1.-</ecNumber>
    </recommendedName>
    <alternativeName>
        <fullName evidence="5">Regulatory protein SIR2 homolog 5</fullName>
    </alternativeName>
</protein>
<dbReference type="GO" id="GO:0070403">
    <property type="term" value="F:NAD+ binding"/>
    <property type="evidence" value="ECO:0007669"/>
    <property type="project" value="UniProtKB-UniRule"/>
</dbReference>
<dbReference type="InterPro" id="IPR029058">
    <property type="entry name" value="AB_hydrolase_fold"/>
</dbReference>
<evidence type="ECO:0000256" key="5">
    <source>
        <dbReference type="HAMAP-Rule" id="MF_03160"/>
    </source>
</evidence>
<dbReference type="Pfam" id="PF01979">
    <property type="entry name" value="Amidohydro_1"/>
    <property type="match status" value="1"/>
</dbReference>
<dbReference type="SUPFAM" id="SSF51556">
    <property type="entry name" value="Metallo-dependent hydrolases"/>
    <property type="match status" value="1"/>
</dbReference>
<dbReference type="GO" id="GO:0006145">
    <property type="term" value="P:purine nucleobase catabolic process"/>
    <property type="evidence" value="ECO:0007669"/>
    <property type="project" value="TreeGrafter"/>
</dbReference>
<dbReference type="InterPro" id="IPR000801">
    <property type="entry name" value="Esterase-like"/>
</dbReference>
<comment type="catalytic activity">
    <reaction evidence="5">
        <text>N(6)-succinyl-L-lysyl-[protein] + NAD(+) + H2O = 2''-O-succinyl-ADP-D-ribose + nicotinamide + L-lysyl-[protein]</text>
        <dbReference type="Rhea" id="RHEA:47668"/>
        <dbReference type="Rhea" id="RHEA-COMP:9752"/>
        <dbReference type="Rhea" id="RHEA-COMP:11877"/>
        <dbReference type="ChEBI" id="CHEBI:15377"/>
        <dbReference type="ChEBI" id="CHEBI:17154"/>
        <dbReference type="ChEBI" id="CHEBI:29969"/>
        <dbReference type="ChEBI" id="CHEBI:57540"/>
        <dbReference type="ChEBI" id="CHEBI:87830"/>
        <dbReference type="ChEBI" id="CHEBI:87832"/>
    </reaction>
</comment>
<evidence type="ECO:0000256" key="3">
    <source>
        <dbReference type="ARBA" id="ARBA00022801"/>
    </source>
</evidence>
<keyword evidence="5" id="KW-0862">Zinc</keyword>
<dbReference type="EC" id="2.3.1.-" evidence="5"/>
<feature type="binding site" evidence="5">
    <location>
        <position position="1038"/>
    </location>
    <ligand>
        <name>Zn(2+)</name>
        <dbReference type="ChEBI" id="CHEBI:29105"/>
    </ligand>
</feature>
<dbReference type="Gene3D" id="2.30.40.10">
    <property type="entry name" value="Urease, subunit C, domain 1"/>
    <property type="match status" value="1"/>
</dbReference>
<comment type="catalytic activity">
    <reaction evidence="5">
        <text>N(6)-malonyl-L-lysyl-[protein] + NAD(+) + H2O = 2''-O-malonyl-ADP-D-ribose + nicotinamide + L-lysyl-[protein]</text>
        <dbReference type="Rhea" id="RHEA:47672"/>
        <dbReference type="Rhea" id="RHEA-COMP:9752"/>
        <dbReference type="Rhea" id="RHEA-COMP:11878"/>
        <dbReference type="ChEBI" id="CHEBI:15377"/>
        <dbReference type="ChEBI" id="CHEBI:17154"/>
        <dbReference type="ChEBI" id="CHEBI:29969"/>
        <dbReference type="ChEBI" id="CHEBI:57540"/>
        <dbReference type="ChEBI" id="CHEBI:87831"/>
        <dbReference type="ChEBI" id="CHEBI:87833"/>
    </reaction>
</comment>
<dbReference type="CDD" id="cd05233">
    <property type="entry name" value="SDR_c"/>
    <property type="match status" value="1"/>
</dbReference>
<gene>
    <name evidence="8" type="ORF">OSTQU699_LOCUS187</name>
</gene>
<dbReference type="InterPro" id="IPR002347">
    <property type="entry name" value="SDR_fam"/>
</dbReference>
<comment type="domain">
    <text evidence="5">In contrast to class I sirtuins, class III sirtuins have only weak deacetylase activity. Difference in substrate specificity is probably due to a larger hydrophobic pocket with 2 residues (Tyr-954 and Arg-957) that bind to malonylated and succinylated substrates and define the specificity.</text>
</comment>